<dbReference type="InterPro" id="IPR027417">
    <property type="entry name" value="P-loop_NTPase"/>
</dbReference>
<dbReference type="Proteomes" id="UP000016629">
    <property type="component" value="Chromosome"/>
</dbReference>
<feature type="region of interest" description="Disordered" evidence="6">
    <location>
        <begin position="1"/>
        <end position="24"/>
    </location>
</feature>
<dbReference type="GO" id="GO:0005524">
    <property type="term" value="F:ATP binding"/>
    <property type="evidence" value="ECO:0007669"/>
    <property type="project" value="UniProtKB-KW"/>
</dbReference>
<feature type="domain" description="Clp ATPase C-terminal" evidence="8">
    <location>
        <begin position="505"/>
        <end position="597"/>
    </location>
</feature>
<dbReference type="PRINTS" id="PR00300">
    <property type="entry name" value="CLPPROTEASEA"/>
</dbReference>
<dbReference type="EMBL" id="CP011536">
    <property type="protein sequence ID" value="AKM52233.1"/>
    <property type="molecule type" value="Genomic_DNA"/>
</dbReference>
<evidence type="ECO:0000256" key="3">
    <source>
        <dbReference type="ARBA" id="ARBA00022840"/>
    </source>
</evidence>
<evidence type="ECO:0000256" key="2">
    <source>
        <dbReference type="ARBA" id="ARBA00022741"/>
    </source>
</evidence>
<dbReference type="Pfam" id="PF00004">
    <property type="entry name" value="AAA"/>
    <property type="match status" value="1"/>
</dbReference>
<comment type="function">
    <text evidence="5">Part of a stress-induced multi-chaperone system, it is involved in the recovery of the cell from heat-induced damage, in cooperation with DnaK, DnaJ and GrpE. Acts before DnaK, in the processing of protein aggregates. Protein binding stimulates the ATPase activity; ATP hydrolysis unfolds the denatured protein aggregates, which probably helps expose new hydrophobic binding sites on the surface of ClpB-bound aggregates, contributing to the solubilization and refolding of denatured protein aggregates by DnaK.</text>
</comment>
<keyword evidence="2" id="KW-0547">Nucleotide-binding</keyword>
<dbReference type="CDD" id="cd19499">
    <property type="entry name" value="RecA-like_ClpB_Hsp104-like"/>
    <property type="match status" value="1"/>
</dbReference>
<gene>
    <name evidence="9" type="ORF">N573_004070</name>
</gene>
<keyword evidence="4" id="KW-0143">Chaperone</keyword>
<evidence type="ECO:0000256" key="5">
    <source>
        <dbReference type="ARBA" id="ARBA00025613"/>
    </source>
</evidence>
<dbReference type="Pfam" id="PF07724">
    <property type="entry name" value="AAA_2"/>
    <property type="match status" value="1"/>
</dbReference>
<evidence type="ECO:0000256" key="4">
    <source>
        <dbReference type="ARBA" id="ARBA00023186"/>
    </source>
</evidence>
<dbReference type="SMART" id="SM00382">
    <property type="entry name" value="AAA"/>
    <property type="match status" value="2"/>
</dbReference>
<keyword evidence="1" id="KW-0677">Repeat</keyword>
<dbReference type="InterPro" id="IPR003593">
    <property type="entry name" value="AAA+_ATPase"/>
</dbReference>
<dbReference type="CDD" id="cd00009">
    <property type="entry name" value="AAA"/>
    <property type="match status" value="1"/>
</dbReference>
<reference evidence="9 10" key="1">
    <citation type="journal article" date="2013" name="Genome Announc.">
        <title>Draft Genome Sequence of Lactobacillus fermentum Strain 3872.</title>
        <authorList>
            <person name="Karlyshev A.V."/>
            <person name="Raju K."/>
            <person name="Abramov V.M."/>
        </authorList>
    </citation>
    <scope>NUCLEOTIDE SEQUENCE [LARGE SCALE GENOMIC DNA]</scope>
    <source>
        <strain evidence="9 10">3872</strain>
    </source>
</reference>
<dbReference type="AlphaFoldDB" id="A0A806TBI7"/>
<dbReference type="PANTHER" id="PTHR11638">
    <property type="entry name" value="ATP-DEPENDENT CLP PROTEASE"/>
    <property type="match status" value="1"/>
</dbReference>
<evidence type="ECO:0000313" key="10">
    <source>
        <dbReference type="Proteomes" id="UP000016629"/>
    </source>
</evidence>
<dbReference type="GO" id="GO:0016887">
    <property type="term" value="F:ATP hydrolysis activity"/>
    <property type="evidence" value="ECO:0007669"/>
    <property type="project" value="InterPro"/>
</dbReference>
<dbReference type="SMART" id="SM01086">
    <property type="entry name" value="ClpB_D2-small"/>
    <property type="match status" value="1"/>
</dbReference>
<dbReference type="InterPro" id="IPR019489">
    <property type="entry name" value="Clp_ATPase_C"/>
</dbReference>
<feature type="domain" description="AAA+ ATPase" evidence="7">
    <location>
        <begin position="331"/>
        <end position="458"/>
    </location>
</feature>
<dbReference type="Pfam" id="PF17871">
    <property type="entry name" value="AAA_lid_9"/>
    <property type="match status" value="1"/>
</dbReference>
<accession>A0A806TBI7</accession>
<dbReference type="InterPro" id="IPR041546">
    <property type="entry name" value="ClpA/ClpB_AAA_lid"/>
</dbReference>
<feature type="domain" description="AAA+ ATPase" evidence="7">
    <location>
        <begin position="59"/>
        <end position="199"/>
    </location>
</feature>
<organism evidence="9 10">
    <name type="scientific">Limosilactobacillus fermentum 3872</name>
    <dbReference type="NCBI Taxonomy" id="1381124"/>
    <lineage>
        <taxon>Bacteria</taxon>
        <taxon>Bacillati</taxon>
        <taxon>Bacillota</taxon>
        <taxon>Bacilli</taxon>
        <taxon>Lactobacillales</taxon>
        <taxon>Lactobacillaceae</taxon>
        <taxon>Limosilactobacillus</taxon>
    </lineage>
</organism>
<protein>
    <submittedName>
        <fullName evidence="9">ATPase AAA</fullName>
    </submittedName>
</protein>
<evidence type="ECO:0000256" key="1">
    <source>
        <dbReference type="ARBA" id="ARBA00022737"/>
    </source>
</evidence>
<evidence type="ECO:0000259" key="8">
    <source>
        <dbReference type="SMART" id="SM01086"/>
    </source>
</evidence>
<dbReference type="InterPro" id="IPR050130">
    <property type="entry name" value="ClpA_ClpB"/>
</dbReference>
<dbReference type="GO" id="GO:0034605">
    <property type="term" value="P:cellular response to heat"/>
    <property type="evidence" value="ECO:0007669"/>
    <property type="project" value="TreeGrafter"/>
</dbReference>
<dbReference type="InterPro" id="IPR003959">
    <property type="entry name" value="ATPase_AAA_core"/>
</dbReference>
<name>A0A806TBI7_LIMFE</name>
<dbReference type="Pfam" id="PF10431">
    <property type="entry name" value="ClpB_D2-small"/>
    <property type="match status" value="1"/>
</dbReference>
<dbReference type="InterPro" id="IPR001270">
    <property type="entry name" value="ClpA/B"/>
</dbReference>
<proteinExistence type="predicted"/>
<dbReference type="Gene3D" id="1.10.8.60">
    <property type="match status" value="2"/>
</dbReference>
<dbReference type="SUPFAM" id="SSF52540">
    <property type="entry name" value="P-loop containing nucleoside triphosphate hydrolases"/>
    <property type="match status" value="2"/>
</dbReference>
<keyword evidence="3" id="KW-0067">ATP-binding</keyword>
<dbReference type="GO" id="GO:0005737">
    <property type="term" value="C:cytoplasm"/>
    <property type="evidence" value="ECO:0007669"/>
    <property type="project" value="TreeGrafter"/>
</dbReference>
<reference evidence="9 10" key="2">
    <citation type="journal article" name="FEMS Microbiol. Lett.">
        <title>Lactobacillus fermentum 3872 genome sequencing reveals plasmid and chromosomal genes potentially involved in a probiotic activity.</title>
        <authorList>
            <person name="Lehri B."/>
            <person name="Seddon A.M."/>
            <person name="Karlyshev A.V."/>
        </authorList>
    </citation>
    <scope>NUCLEOTIDE SEQUENCE [LARGE SCALE GENOMIC DNA]</scope>
    <source>
        <strain evidence="9 10">3872</strain>
    </source>
</reference>
<dbReference type="PANTHER" id="PTHR11638:SF18">
    <property type="entry name" value="HEAT SHOCK PROTEIN 104"/>
    <property type="match status" value="1"/>
</dbReference>
<evidence type="ECO:0000259" key="7">
    <source>
        <dbReference type="SMART" id="SM00382"/>
    </source>
</evidence>
<sequence>MDPTTPKAPQEAQQATKPSMMDEYTDDLTAEAEANPDRFKAIARDDEIQQVIYNLNRRTKNNPILIGEAGVGKTAIVEGLAHLIALNQAGPQLNNKRIRVLQIAALGQHETVMKMLKIIEEFKATKGQNILFIDEVHTIMGADQSGGAMDLGDVLKPAMARGDIQLIGSTTLDEYDKFIEQDPALQRRFQQVLVREPSRDTAITILKGIQASYKQYHHVTYTPDAIVGAVDLAIRYIADRYLPDKAIDLMDQAGAIAATNGKTEVGIREIALVLQETKGIPISNVLRNDNTRLRNLREKLGQVVKGQEQAIQAVSDTITIAKAGLQAPNRPLASFLFLGTTGTGKTALSRALAKVMFDSEDAMIRFDMSEFSERTSLDHFQRLLTDRVKRMPYCILLLDEIEKACTAVHDRLLQVLDAGELRDSRGRSTNFRNTIVIMTTNIAAELITDQQAYLTTVGGVEIAETKQEKIRRQNAFKKLINMELTNIFRPEFVNRIQHKVVFNMLTRDVIKEIAHNDLEILNGRLKSQGYTFKYGDDVLEYLADVGTDVKNGARPLERSIENEITATLSMHLLRFEAQPNNVYHTLVGRVVDERDEYERTELQRHIKNSRYIKFAAIAD</sequence>
<evidence type="ECO:0000256" key="6">
    <source>
        <dbReference type="SAM" id="MobiDB-lite"/>
    </source>
</evidence>
<evidence type="ECO:0000313" key="9">
    <source>
        <dbReference type="EMBL" id="AKM52233.1"/>
    </source>
</evidence>
<dbReference type="Gene3D" id="3.40.50.300">
    <property type="entry name" value="P-loop containing nucleotide triphosphate hydrolases"/>
    <property type="match status" value="2"/>
</dbReference>